<dbReference type="InterPro" id="IPR013785">
    <property type="entry name" value="Aldolase_TIM"/>
</dbReference>
<dbReference type="GeneID" id="84904608"/>
<comment type="subcellular location">
    <subcellularLocation>
        <location evidence="1">Cytoplasm</location>
    </subcellularLocation>
</comment>
<dbReference type="InterPro" id="IPR001585">
    <property type="entry name" value="TAL/FSA"/>
</dbReference>
<name>A0ABR5Q2G7_9ACTN</name>
<sequence length="222" mass="24463">MEFILDTADLDAVKKLDELLTIAGVTTNPTIITKSGKSPEDVIRQFVDYLRPEQKFFVQVVSTEYQEMLDEARYICDLRPKNTYAKIPVTHTGYKAIKILKSEGRGVLATAIYSADEAFLAALNGADYLAPYVNRMCNYGDGIGQVVDLLQMLEAQELNSKVIAASFKNTEQVHALIAAGIHAVTVPPEIAYAMIGHPGTEIAVKEFSANWQVAYGRDSLRS</sequence>
<evidence type="ECO:0000256" key="2">
    <source>
        <dbReference type="ARBA" id="ARBA00023270"/>
    </source>
</evidence>
<dbReference type="Pfam" id="PF00923">
    <property type="entry name" value="TAL_FSA"/>
    <property type="match status" value="1"/>
</dbReference>
<accession>A0ABR5Q2G7</accession>
<keyword evidence="2" id="KW-0704">Schiff base</keyword>
<dbReference type="Gene3D" id="3.20.20.70">
    <property type="entry name" value="Aldolase class I"/>
    <property type="match status" value="1"/>
</dbReference>
<dbReference type="SUPFAM" id="SSF51569">
    <property type="entry name" value="Aldolase"/>
    <property type="match status" value="1"/>
</dbReference>
<dbReference type="PROSITE" id="PS01054">
    <property type="entry name" value="TRANSALDOLASE_1"/>
    <property type="match status" value="1"/>
</dbReference>
<gene>
    <name evidence="3" type="ORF">IV60_GL000816</name>
</gene>
<dbReference type="RefSeq" id="WP_003149467.1">
    <property type="nucleotide sequence ID" value="NZ_JQCP01000002.1"/>
</dbReference>
<dbReference type="InterPro" id="IPR033919">
    <property type="entry name" value="TSA/FSA_arc/bac"/>
</dbReference>
<dbReference type="Proteomes" id="UP000051927">
    <property type="component" value="Unassembled WGS sequence"/>
</dbReference>
<dbReference type="InterPro" id="IPR018225">
    <property type="entry name" value="Transaldolase_AS"/>
</dbReference>
<dbReference type="PANTHER" id="PTHR10683">
    <property type="entry name" value="TRANSALDOLASE"/>
    <property type="match status" value="1"/>
</dbReference>
<comment type="caution">
    <text evidence="3">The sequence shown here is derived from an EMBL/GenBank/DDBJ whole genome shotgun (WGS) entry which is preliminary data.</text>
</comment>
<dbReference type="PANTHER" id="PTHR10683:SF28">
    <property type="entry name" value="TRANSALDOLASE C"/>
    <property type="match status" value="1"/>
</dbReference>
<evidence type="ECO:0000313" key="4">
    <source>
        <dbReference type="Proteomes" id="UP000051927"/>
    </source>
</evidence>
<evidence type="ECO:0000256" key="1">
    <source>
        <dbReference type="ARBA" id="ARBA00004496"/>
    </source>
</evidence>
<evidence type="ECO:0000313" key="3">
    <source>
        <dbReference type="EMBL" id="KRO02382.1"/>
    </source>
</evidence>
<protein>
    <submittedName>
        <fullName evidence="3">Fructose-6-phosphate aldolase 1</fullName>
    </submittedName>
</protein>
<dbReference type="CDD" id="cd00956">
    <property type="entry name" value="Transaldolase_FSA"/>
    <property type="match status" value="1"/>
</dbReference>
<proteinExistence type="predicted"/>
<keyword evidence="4" id="KW-1185">Reference proteome</keyword>
<dbReference type="EMBL" id="JQCP01000002">
    <property type="protein sequence ID" value="KRO02382.1"/>
    <property type="molecule type" value="Genomic_DNA"/>
</dbReference>
<organism evidence="3 4">
    <name type="scientific">Lancefieldella rimae</name>
    <dbReference type="NCBI Taxonomy" id="1383"/>
    <lineage>
        <taxon>Bacteria</taxon>
        <taxon>Bacillati</taxon>
        <taxon>Actinomycetota</taxon>
        <taxon>Coriobacteriia</taxon>
        <taxon>Coriobacteriales</taxon>
        <taxon>Atopobiaceae</taxon>
        <taxon>Lancefieldella</taxon>
    </lineage>
</organism>
<reference evidence="3 4" key="1">
    <citation type="journal article" date="2015" name="Genome Announc.">
        <title>Expanding the biotechnology potential of lactobacilli through comparative genomics of 213 strains and associated genera.</title>
        <authorList>
            <person name="Sun Z."/>
            <person name="Harris H.M."/>
            <person name="McCann A."/>
            <person name="Guo C."/>
            <person name="Argimon S."/>
            <person name="Zhang W."/>
            <person name="Yang X."/>
            <person name="Jeffery I.B."/>
            <person name="Cooney J.C."/>
            <person name="Kagawa T.F."/>
            <person name="Liu W."/>
            <person name="Song Y."/>
            <person name="Salvetti E."/>
            <person name="Wrobel A."/>
            <person name="Rasinkangas P."/>
            <person name="Parkhill J."/>
            <person name="Rea M.C."/>
            <person name="O'Sullivan O."/>
            <person name="Ritari J."/>
            <person name="Douillard F.P."/>
            <person name="Paul Ross R."/>
            <person name="Yang R."/>
            <person name="Briner A.E."/>
            <person name="Felis G.E."/>
            <person name="de Vos W.M."/>
            <person name="Barrangou R."/>
            <person name="Klaenhammer T.R."/>
            <person name="Caufield P.W."/>
            <person name="Cui Y."/>
            <person name="Zhang H."/>
            <person name="O'Toole P.W."/>
        </authorList>
    </citation>
    <scope>NUCLEOTIDE SEQUENCE [LARGE SCALE GENOMIC DNA]</scope>
    <source>
        <strain evidence="3 4">DSM 7090</strain>
    </source>
</reference>